<evidence type="ECO:0000313" key="4">
    <source>
        <dbReference type="Proteomes" id="UP001172102"/>
    </source>
</evidence>
<sequence>MAKEKKAKADSKKAKLAEKKQKQEKKAEEKAKVKATKAAGSSSDVEDVDLDDSPRPSSRPPPRARATACFLANPADRNQLLLFGGEYFNGALATFSNDLMVYNIDRDEWRAVTSPNAPLPRSGAAWTRAGNQVGSVYIFGGEFSSPRQGTFYHYNDFWRLDAGGSPREWTRIEARGKTPPARSGHRMTYYKNYIVLFGGFQDTANQTKYLGDLWLYDTQTLLWHCPTLPLAQPDPTPAPPSPSSRTTPAPGNPRGNALRPVVHQDTFFLRIAAPPADAPPGTPPTVRWERCKRPANTPSPARAGTTMAYHRGRGIWFGGVHGAEEIEENIKSEFFPLGLRRRAAGAAVGRKAGSGGDGGRSGRRARGRANEEELLRRLAALGRGGDVDKEAEEEEEEEEGKIGREMPVSMELPHLRFNAHLAVQGDVLYIYGGTFEKGDRECTFDDMYAIDLGRLDGCKEIFSRPAEDWVVSEDEDDDEDDDEDEDEGEAEDDEDEDGDIEMADEVPKQLFTPTKRKKKQGPANEAASAEAALTNPPSTTLEEVETESGSVAVEDGLPHPRPFESRRDFFQRTSNEWQEALMTSLRWKGIQPEALTVKEIKAKAFELSEEKWWDSREEITALEDEQEAAGIGEDCTLSCCTSGNDSIANKMPLGIQRINVKKSQPNDRIVFIKPLKGPDEDIARDFLEKIAAQCLPIMRDDHLAVMSLEEFPFNNEFVGRNFNAGEVVQLVLKARSGHWLPFNYVQMVMMHEFVPRSLPPQHPELTHPGLAHCTQMNHSRAFWAVRNQYADQMRVLWARGFTGEGLWGRGAHLATGLFLDNAVQPGEQLPEHLCGGTYKSRRKRRPKKEALSYREQKERRILKKFGVHGVALGEDAETKKKLEKGRKIAAKPRVAGSARGRELRAAAALARFDQMKEGVKEEGAGSEDESGSSGEDYDDVKGDSSADALDIDGKRMLDAKGRGMIKICEDENPGDQDAQRELLELQGFSSTPVKVKVENEEAIPAAITNKGSATIPNMKLEGGEQGRQLELPDRKIAKRSTTPRNRLALMGSSKSTRAKDSPTTSLKQKVPGPDSAGSNVCSVCSFTNEGLAPTCPMCANVLNTKIMPKAWACTSQACRGSSYRNADDCGVCGVCGERRGGQV</sequence>
<evidence type="ECO:0000256" key="1">
    <source>
        <dbReference type="SAM" id="MobiDB-lite"/>
    </source>
</evidence>
<feature type="region of interest" description="Disordered" evidence="1">
    <location>
        <begin position="914"/>
        <end position="952"/>
    </location>
</feature>
<keyword evidence="4" id="KW-1185">Reference proteome</keyword>
<comment type="caution">
    <text evidence="3">The sequence shown here is derived from an EMBL/GenBank/DDBJ whole genome shotgun (WGS) entry which is preliminary data.</text>
</comment>
<feature type="compositionally biased region" description="Acidic residues" evidence="1">
    <location>
        <begin position="389"/>
        <end position="399"/>
    </location>
</feature>
<dbReference type="Pfam" id="PF24681">
    <property type="entry name" value="Kelch_KLHDC2_KLHL20_DRC7"/>
    <property type="match status" value="1"/>
</dbReference>
<dbReference type="InterPro" id="IPR025183">
    <property type="entry name" value="DUF4110"/>
</dbReference>
<feature type="compositionally biased region" description="Basic and acidic residues" evidence="1">
    <location>
        <begin position="914"/>
        <end position="923"/>
    </location>
</feature>
<accession>A0AA40E9A6</accession>
<dbReference type="PROSITE" id="PS51397">
    <property type="entry name" value="WLM"/>
    <property type="match status" value="1"/>
</dbReference>
<feature type="region of interest" description="Disordered" evidence="1">
    <location>
        <begin position="1040"/>
        <end position="1077"/>
    </location>
</feature>
<dbReference type="InterPro" id="IPR013536">
    <property type="entry name" value="WLM_dom"/>
</dbReference>
<feature type="compositionally biased region" description="Pro residues" evidence="1">
    <location>
        <begin position="232"/>
        <end position="242"/>
    </location>
</feature>
<dbReference type="InterPro" id="IPR052588">
    <property type="entry name" value="Kelch_domain_protein"/>
</dbReference>
<evidence type="ECO:0000259" key="2">
    <source>
        <dbReference type="PROSITE" id="PS51397"/>
    </source>
</evidence>
<reference evidence="3" key="1">
    <citation type="submission" date="2023-06" db="EMBL/GenBank/DDBJ databases">
        <title>Genome-scale phylogeny and comparative genomics of the fungal order Sordariales.</title>
        <authorList>
            <consortium name="Lawrence Berkeley National Laboratory"/>
            <person name="Hensen N."/>
            <person name="Bonometti L."/>
            <person name="Westerberg I."/>
            <person name="Brannstrom I.O."/>
            <person name="Guillou S."/>
            <person name="Cros-Aarteil S."/>
            <person name="Calhoun S."/>
            <person name="Haridas S."/>
            <person name="Kuo A."/>
            <person name="Mondo S."/>
            <person name="Pangilinan J."/>
            <person name="Riley R."/>
            <person name="Labutti K."/>
            <person name="Andreopoulos B."/>
            <person name="Lipzen A."/>
            <person name="Chen C."/>
            <person name="Yanf M."/>
            <person name="Daum C."/>
            <person name="Ng V."/>
            <person name="Clum A."/>
            <person name="Steindorff A."/>
            <person name="Ohm R."/>
            <person name="Martin F."/>
            <person name="Silar P."/>
            <person name="Natvig D."/>
            <person name="Lalanne C."/>
            <person name="Gautier V."/>
            <person name="Ament-Velasquez S.L."/>
            <person name="Kruys A."/>
            <person name="Hutchinson M.I."/>
            <person name="Powell A.J."/>
            <person name="Barry K."/>
            <person name="Miller A.N."/>
            <person name="Grigoriev I.V."/>
            <person name="Debuchy R."/>
            <person name="Gladieux P."/>
            <person name="Thoren M.H."/>
            <person name="Johannesson H."/>
        </authorList>
    </citation>
    <scope>NUCLEOTIDE SEQUENCE</scope>
    <source>
        <strain evidence="3">SMH4607-1</strain>
    </source>
</reference>
<dbReference type="PANTHER" id="PTHR46063">
    <property type="entry name" value="KELCH DOMAIN-CONTAINING PROTEIN"/>
    <property type="match status" value="1"/>
</dbReference>
<feature type="region of interest" description="Disordered" evidence="1">
    <location>
        <begin position="273"/>
        <end position="305"/>
    </location>
</feature>
<dbReference type="AlphaFoldDB" id="A0AA40E9A6"/>
<evidence type="ECO:0000313" key="3">
    <source>
        <dbReference type="EMBL" id="KAK0731585.1"/>
    </source>
</evidence>
<feature type="compositionally biased region" description="Acidic residues" evidence="1">
    <location>
        <begin position="470"/>
        <end position="504"/>
    </location>
</feature>
<name>A0AA40E9A6_9PEZI</name>
<dbReference type="Gene3D" id="2.120.10.80">
    <property type="entry name" value="Kelch-type beta propeller"/>
    <property type="match status" value="1"/>
</dbReference>
<feature type="compositionally biased region" description="Low complexity" evidence="1">
    <location>
        <begin position="523"/>
        <end position="532"/>
    </location>
</feature>
<dbReference type="Pfam" id="PF13422">
    <property type="entry name" value="DUF4110"/>
    <property type="match status" value="1"/>
</dbReference>
<dbReference type="SUPFAM" id="SSF117281">
    <property type="entry name" value="Kelch motif"/>
    <property type="match status" value="1"/>
</dbReference>
<feature type="compositionally biased region" description="Basic and acidic residues" evidence="1">
    <location>
        <begin position="1"/>
        <end position="32"/>
    </location>
</feature>
<feature type="domain" description="WLM" evidence="2">
    <location>
        <begin position="660"/>
        <end position="913"/>
    </location>
</feature>
<protein>
    <recommendedName>
        <fullName evidence="2">WLM domain-containing protein</fullName>
    </recommendedName>
</protein>
<feature type="region of interest" description="Disordered" evidence="1">
    <location>
        <begin position="466"/>
        <end position="567"/>
    </location>
</feature>
<dbReference type="Proteomes" id="UP001172102">
    <property type="component" value="Unassembled WGS sequence"/>
</dbReference>
<feature type="compositionally biased region" description="Basic and acidic residues" evidence="1">
    <location>
        <begin position="556"/>
        <end position="567"/>
    </location>
</feature>
<feature type="region of interest" description="Disordered" evidence="1">
    <location>
        <begin position="1"/>
        <end position="65"/>
    </location>
</feature>
<feature type="region of interest" description="Disordered" evidence="1">
    <location>
        <begin position="346"/>
        <end position="369"/>
    </location>
</feature>
<dbReference type="InterPro" id="IPR015915">
    <property type="entry name" value="Kelch-typ_b-propeller"/>
</dbReference>
<feature type="region of interest" description="Disordered" evidence="1">
    <location>
        <begin position="231"/>
        <end position="258"/>
    </location>
</feature>
<proteinExistence type="predicted"/>
<feature type="region of interest" description="Disordered" evidence="1">
    <location>
        <begin position="381"/>
        <end position="406"/>
    </location>
</feature>
<dbReference type="EMBL" id="JAUKUA010000001">
    <property type="protein sequence ID" value="KAK0731585.1"/>
    <property type="molecule type" value="Genomic_DNA"/>
</dbReference>
<feature type="compositionally biased region" description="Acidic residues" evidence="1">
    <location>
        <begin position="924"/>
        <end position="938"/>
    </location>
</feature>
<organism evidence="3 4">
    <name type="scientific">Lasiosphaeris hirsuta</name>
    <dbReference type="NCBI Taxonomy" id="260670"/>
    <lineage>
        <taxon>Eukaryota</taxon>
        <taxon>Fungi</taxon>
        <taxon>Dikarya</taxon>
        <taxon>Ascomycota</taxon>
        <taxon>Pezizomycotina</taxon>
        <taxon>Sordariomycetes</taxon>
        <taxon>Sordariomycetidae</taxon>
        <taxon>Sordariales</taxon>
        <taxon>Lasiosphaeriaceae</taxon>
        <taxon>Lasiosphaeris</taxon>
    </lineage>
</organism>
<dbReference type="PANTHER" id="PTHR46063:SF1">
    <property type="entry name" value="KELCH DOMAIN-CONTAINING PROTEIN 4"/>
    <property type="match status" value="1"/>
</dbReference>
<gene>
    <name evidence="3" type="ORF">B0H67DRAFT_597435</name>
</gene>
<dbReference type="Pfam" id="PF08325">
    <property type="entry name" value="WLM"/>
    <property type="match status" value="1"/>
</dbReference>